<dbReference type="Proteomes" id="UP000694864">
    <property type="component" value="Unplaced"/>
</dbReference>
<evidence type="ECO:0000313" key="2">
    <source>
        <dbReference type="Proteomes" id="UP000694864"/>
    </source>
</evidence>
<gene>
    <name evidence="3" type="primary">LOC104774276</name>
</gene>
<evidence type="ECO:0000259" key="1">
    <source>
        <dbReference type="PROSITE" id="PS50181"/>
    </source>
</evidence>
<dbReference type="InterPro" id="IPR036047">
    <property type="entry name" value="F-box-like_dom_sf"/>
</dbReference>
<accession>A0ABM0Y8K4</accession>
<protein>
    <submittedName>
        <fullName evidence="3">F-box/LRR-repeat protein At3g58880</fullName>
    </submittedName>
</protein>
<dbReference type="Pfam" id="PF24758">
    <property type="entry name" value="LRR_At5g56370"/>
    <property type="match status" value="1"/>
</dbReference>
<dbReference type="PANTHER" id="PTHR31293">
    <property type="entry name" value="RNI-LIKE SUPERFAMILY PROTEIN"/>
    <property type="match status" value="1"/>
</dbReference>
<dbReference type="InterPro" id="IPR001810">
    <property type="entry name" value="F-box_dom"/>
</dbReference>
<sequence>MDRISSLPDELLCHILAFFTTKEAALTSVLSKRWRDLFASVPNLDIDDSVFLYPEEGKREKEVVLQSFMDFVDRVLAVQGDSPIEKFSLKCQTGVDPDRVNRWICNVLQRGVCHMDLSIGLGHRYLLPSEVFVSRTLVELKIGSEFPMNLRPGHISLPMLKTLTLDSMWCYNGQLQVLLSACPALEELDIPNIRLSYGKEIVSSASLRTLTIDSSNFFHAFSFDTPSLLCLKYSELVAWDYPVVNLDNLVDSYQSYAANF</sequence>
<dbReference type="SUPFAM" id="SSF81383">
    <property type="entry name" value="F-box domain"/>
    <property type="match status" value="1"/>
</dbReference>
<dbReference type="RefSeq" id="XP_010497219.1">
    <property type="nucleotide sequence ID" value="XM_010498917.1"/>
</dbReference>
<dbReference type="PROSITE" id="PS50181">
    <property type="entry name" value="FBOX"/>
    <property type="match status" value="1"/>
</dbReference>
<dbReference type="GeneID" id="104774276"/>
<proteinExistence type="predicted"/>
<dbReference type="PANTHER" id="PTHR31293:SF16">
    <property type="entry name" value="RNI-LIKE SUPERFAMILY PROTEIN"/>
    <property type="match status" value="1"/>
</dbReference>
<dbReference type="InterPro" id="IPR053781">
    <property type="entry name" value="F-box_AtFBL13-like"/>
</dbReference>
<reference evidence="3" key="2">
    <citation type="submission" date="2025-08" db="UniProtKB">
        <authorList>
            <consortium name="RefSeq"/>
        </authorList>
    </citation>
    <scope>IDENTIFICATION</scope>
    <source>
        <tissue evidence="3">Leaf</tissue>
    </source>
</reference>
<feature type="domain" description="F-box" evidence="1">
    <location>
        <begin position="1"/>
        <end position="54"/>
    </location>
</feature>
<dbReference type="CDD" id="cd22160">
    <property type="entry name" value="F-box_AtFBL13-like"/>
    <property type="match status" value="1"/>
</dbReference>
<dbReference type="SUPFAM" id="SSF52047">
    <property type="entry name" value="RNI-like"/>
    <property type="match status" value="1"/>
</dbReference>
<organism evidence="2 3">
    <name type="scientific">Camelina sativa</name>
    <name type="common">False flax</name>
    <name type="synonym">Myagrum sativum</name>
    <dbReference type="NCBI Taxonomy" id="90675"/>
    <lineage>
        <taxon>Eukaryota</taxon>
        <taxon>Viridiplantae</taxon>
        <taxon>Streptophyta</taxon>
        <taxon>Embryophyta</taxon>
        <taxon>Tracheophyta</taxon>
        <taxon>Spermatophyta</taxon>
        <taxon>Magnoliopsida</taxon>
        <taxon>eudicotyledons</taxon>
        <taxon>Gunneridae</taxon>
        <taxon>Pentapetalae</taxon>
        <taxon>rosids</taxon>
        <taxon>malvids</taxon>
        <taxon>Brassicales</taxon>
        <taxon>Brassicaceae</taxon>
        <taxon>Camelineae</taxon>
        <taxon>Camelina</taxon>
    </lineage>
</organism>
<keyword evidence="2" id="KW-1185">Reference proteome</keyword>
<name>A0ABM0Y8K4_CAMSA</name>
<evidence type="ECO:0000313" key="3">
    <source>
        <dbReference type="RefSeq" id="XP_010497219.1"/>
    </source>
</evidence>
<dbReference type="InterPro" id="IPR055294">
    <property type="entry name" value="FBL60-like"/>
</dbReference>
<reference evidence="2" key="1">
    <citation type="journal article" date="2014" name="Nat. Commun.">
        <title>The emerging biofuel crop Camelina sativa retains a highly undifferentiated hexaploid genome structure.</title>
        <authorList>
            <person name="Kagale S."/>
            <person name="Koh C."/>
            <person name="Nixon J."/>
            <person name="Bollina V."/>
            <person name="Clarke W.E."/>
            <person name="Tuteja R."/>
            <person name="Spillane C."/>
            <person name="Robinson S.J."/>
            <person name="Links M.G."/>
            <person name="Clarke C."/>
            <person name="Higgins E.E."/>
            <person name="Huebert T."/>
            <person name="Sharpe A.G."/>
            <person name="Parkin I.A."/>
        </authorList>
    </citation>
    <scope>NUCLEOTIDE SEQUENCE [LARGE SCALE GENOMIC DNA]</scope>
    <source>
        <strain evidence="2">cv. DH55</strain>
    </source>
</reference>
<dbReference type="Gene3D" id="1.20.1280.50">
    <property type="match status" value="1"/>
</dbReference>
<dbReference type="InterPro" id="IPR055411">
    <property type="entry name" value="LRR_FXL15/At3g58940/PEG3-like"/>
</dbReference>
<dbReference type="Pfam" id="PF00646">
    <property type="entry name" value="F-box"/>
    <property type="match status" value="1"/>
</dbReference>